<gene>
    <name evidence="7" type="ORF">CKO45_11035</name>
</gene>
<comment type="caution">
    <text evidence="7">The sequence shown here is derived from an EMBL/GenBank/DDBJ whole genome shotgun (WGS) entry which is preliminary data.</text>
</comment>
<evidence type="ECO:0000313" key="8">
    <source>
        <dbReference type="Proteomes" id="UP000697995"/>
    </source>
</evidence>
<comment type="similarity">
    <text evidence="5">Belongs to the NtaA/SnaA/DszA monooxygenase family.</text>
</comment>
<evidence type="ECO:0000256" key="5">
    <source>
        <dbReference type="ARBA" id="ARBA00033748"/>
    </source>
</evidence>
<dbReference type="SUPFAM" id="SSF51679">
    <property type="entry name" value="Bacterial luciferase-like"/>
    <property type="match status" value="1"/>
</dbReference>
<organism evidence="7 8">
    <name type="scientific">Paracraurococcus ruber</name>
    <dbReference type="NCBI Taxonomy" id="77675"/>
    <lineage>
        <taxon>Bacteria</taxon>
        <taxon>Pseudomonadati</taxon>
        <taxon>Pseudomonadota</taxon>
        <taxon>Alphaproteobacteria</taxon>
        <taxon>Acetobacterales</taxon>
        <taxon>Roseomonadaceae</taxon>
        <taxon>Paracraurococcus</taxon>
    </lineage>
</organism>
<keyword evidence="1" id="KW-0285">Flavoprotein</keyword>
<name>A0ABS1CW71_9PROT</name>
<evidence type="ECO:0000256" key="3">
    <source>
        <dbReference type="ARBA" id="ARBA00023002"/>
    </source>
</evidence>
<dbReference type="PANTHER" id="PTHR30011">
    <property type="entry name" value="ALKANESULFONATE MONOOXYGENASE-RELATED"/>
    <property type="match status" value="1"/>
</dbReference>
<dbReference type="InterPro" id="IPR016215">
    <property type="entry name" value="NTA_MOA"/>
</dbReference>
<keyword evidence="3" id="KW-0560">Oxidoreductase</keyword>
<dbReference type="CDD" id="cd01095">
    <property type="entry name" value="Nitrilotriacetate_monoxgenase"/>
    <property type="match status" value="1"/>
</dbReference>
<evidence type="ECO:0000256" key="1">
    <source>
        <dbReference type="ARBA" id="ARBA00022630"/>
    </source>
</evidence>
<dbReference type="PIRSF" id="PIRSF000337">
    <property type="entry name" value="NTA_MOA"/>
    <property type="match status" value="1"/>
</dbReference>
<feature type="domain" description="Luciferase-like" evidence="6">
    <location>
        <begin position="22"/>
        <end position="381"/>
    </location>
</feature>
<dbReference type="EMBL" id="NRSG01000066">
    <property type="protein sequence ID" value="MBK1658766.1"/>
    <property type="molecule type" value="Genomic_DNA"/>
</dbReference>
<keyword evidence="8" id="KW-1185">Reference proteome</keyword>
<dbReference type="InterPro" id="IPR011251">
    <property type="entry name" value="Luciferase-like_dom"/>
</dbReference>
<protein>
    <submittedName>
        <fullName evidence="7">LLM class flavin-dependent oxidoreductase</fullName>
    </submittedName>
</protein>
<accession>A0ABS1CW71</accession>
<keyword evidence="2" id="KW-0288">FMN</keyword>
<dbReference type="Pfam" id="PF00296">
    <property type="entry name" value="Bac_luciferase"/>
    <property type="match status" value="1"/>
</dbReference>
<dbReference type="NCBIfam" id="TIGR03860">
    <property type="entry name" value="FMN_nitrolo"/>
    <property type="match status" value="1"/>
</dbReference>
<keyword evidence="4" id="KW-0503">Monooxygenase</keyword>
<evidence type="ECO:0000256" key="4">
    <source>
        <dbReference type="ARBA" id="ARBA00023033"/>
    </source>
</evidence>
<proteinExistence type="inferred from homology"/>
<dbReference type="InterPro" id="IPR036661">
    <property type="entry name" value="Luciferase-like_sf"/>
</dbReference>
<reference evidence="7 8" key="1">
    <citation type="journal article" date="2020" name="Microorganisms">
        <title>Osmotic Adaptation and Compatible Solute Biosynthesis of Phototrophic Bacteria as Revealed from Genome Analyses.</title>
        <authorList>
            <person name="Imhoff J.F."/>
            <person name="Rahn T."/>
            <person name="Kunzel S."/>
            <person name="Keller A."/>
            <person name="Neulinger S.C."/>
        </authorList>
    </citation>
    <scope>NUCLEOTIDE SEQUENCE [LARGE SCALE GENOMIC DNA]</scope>
    <source>
        <strain evidence="7 8">DSM 15382</strain>
    </source>
</reference>
<dbReference type="InterPro" id="IPR051260">
    <property type="entry name" value="Diverse_substr_monoxygenases"/>
</dbReference>
<evidence type="ECO:0000259" key="6">
    <source>
        <dbReference type="Pfam" id="PF00296"/>
    </source>
</evidence>
<dbReference type="PANTHER" id="PTHR30011:SF16">
    <property type="entry name" value="C2H2 FINGER DOMAIN TRANSCRIPTION FACTOR (EUROFUNG)-RELATED"/>
    <property type="match status" value="1"/>
</dbReference>
<evidence type="ECO:0000256" key="2">
    <source>
        <dbReference type="ARBA" id="ARBA00022643"/>
    </source>
</evidence>
<dbReference type="Proteomes" id="UP000697995">
    <property type="component" value="Unassembled WGS sequence"/>
</dbReference>
<dbReference type="Gene3D" id="3.20.20.30">
    <property type="entry name" value="Luciferase-like domain"/>
    <property type="match status" value="1"/>
</dbReference>
<sequence>MAAKQLRLGAFMRPISIHTGAWRYPGAWPDANFNLNAYVRLIRKLEEGRFDAFFMADHMAVLNMPVEALKRSHTVTSFEPLTLLSALAMVTERIGLIATASTTYNDPYHIARKFASLDHISNGRAGWNLVTTANPDAALNFGQDAHMAHGERYKRAREFYDVVTGLWDSFADDAFVRDVPSGLFFDPAKMHVLGHKGEELSVRGPLNIARPVQGWPVIVQAGASEAGRQIAAETAEAVFGASSSIEEARAFYADVKGRMDRLGRNRDHLKILPGCFVVVGDSLEEARAKRARLDSLVHYANAIASLSMALGVDASKFDPDGPLPEIPETEASKSGRERAIRLARRENLTVRQLAQRLGGFAGLAMVGTPAMIADEMQEWLETEACDGFNVMFPYLPQGLEEFVDRVVPELQRRGIFRRDYEGTTLRENLGLPRPGNRFFEG</sequence>
<evidence type="ECO:0000313" key="7">
    <source>
        <dbReference type="EMBL" id="MBK1658766.1"/>
    </source>
</evidence>